<keyword evidence="5" id="KW-0809">Transit peptide</keyword>
<protein>
    <recommendedName>
        <fullName evidence="15">Enoyl-CoA delta isomerase 1, mitochondrial</fullName>
    </recommendedName>
    <alternativeName>
        <fullName evidence="16">3,2-trans-enoyl-CoA isomerase</fullName>
    </alternativeName>
</protein>
<keyword evidence="4" id="KW-0276">Fatty acid metabolism</keyword>
<evidence type="ECO:0000256" key="1">
    <source>
        <dbReference type="ARBA" id="ARBA00004305"/>
    </source>
</evidence>
<reference evidence="18" key="1">
    <citation type="submission" date="2013-03" db="EMBL/GenBank/DDBJ databases">
        <title>The Genome Sequence of Anopheles dirus WRAIR2.</title>
        <authorList>
            <consortium name="The Broad Institute Genomics Platform"/>
            <person name="Neafsey D.E."/>
            <person name="Walton C."/>
            <person name="Walker B."/>
            <person name="Young S.K."/>
            <person name="Zeng Q."/>
            <person name="Gargeya S."/>
            <person name="Fitzgerald M."/>
            <person name="Haas B."/>
            <person name="Abouelleil A."/>
            <person name="Allen A.W."/>
            <person name="Alvarado L."/>
            <person name="Arachchi H.M."/>
            <person name="Berlin A.M."/>
            <person name="Chapman S.B."/>
            <person name="Gainer-Dewar J."/>
            <person name="Goldberg J."/>
            <person name="Griggs A."/>
            <person name="Gujja S."/>
            <person name="Hansen M."/>
            <person name="Howarth C."/>
            <person name="Imamovic A."/>
            <person name="Ireland A."/>
            <person name="Larimer J."/>
            <person name="McCowan C."/>
            <person name="Murphy C."/>
            <person name="Pearson M."/>
            <person name="Poon T.W."/>
            <person name="Priest M."/>
            <person name="Roberts A."/>
            <person name="Saif S."/>
            <person name="Shea T."/>
            <person name="Sisk P."/>
            <person name="Sykes S."/>
            <person name="Wortman J."/>
            <person name="Nusbaum C."/>
            <person name="Birren B."/>
        </authorList>
    </citation>
    <scope>NUCLEOTIDE SEQUENCE [LARGE SCALE GENOMIC DNA]</scope>
    <source>
        <strain evidence="18">WRAIR2</strain>
    </source>
</reference>
<sequence length="323" mass="36078">MLRMLQRATRLVAPGARTFSSDTGNSKLVVTEVDDKTGYATVTLNRPPVNSLSIDMMMAILNALDDLQNNKSRGMILTSSSKTVFSAGLDINDLYKPNQERLREVWSLLQDVWLKLYGAPFPTAAVINGHAPAGGCLLTICCEYRVMCPNFTIGLNETQLGFMAPTWLQASFRNTISRREAEEALTVGKMYTTDEALKIGLVDEVAENKEKGLEQATNFLNRFRKISPMARAMTKQALRSKDIVELEDNRSQDIDLFVQTVIQPNVQKTAQLVVLLFYPVETAPLMMLTLFPVETVLLVVCYLEPVETVLAFSFPLEMTPLRV</sequence>
<dbReference type="GO" id="GO:0005759">
    <property type="term" value="C:mitochondrial matrix"/>
    <property type="evidence" value="ECO:0007669"/>
    <property type="project" value="UniProtKB-SubCell"/>
</dbReference>
<dbReference type="STRING" id="7168.A0A182NNN9"/>
<evidence type="ECO:0000256" key="4">
    <source>
        <dbReference type="ARBA" id="ARBA00022832"/>
    </source>
</evidence>
<evidence type="ECO:0000256" key="12">
    <source>
        <dbReference type="ARBA" id="ARBA00052376"/>
    </source>
</evidence>
<comment type="subcellular location">
    <subcellularLocation>
        <location evidence="1">Mitochondrion matrix</location>
    </subcellularLocation>
</comment>
<comment type="catalytic activity">
    <reaction evidence="12">
        <text>(3Z)-dodecenoyl-CoA = (2E)-dodecenoyl-CoA</text>
        <dbReference type="Rhea" id="RHEA:23716"/>
        <dbReference type="ChEBI" id="CHEBI:57330"/>
        <dbReference type="ChEBI" id="CHEBI:58543"/>
        <dbReference type="EC" id="5.3.3.8"/>
    </reaction>
    <physiologicalReaction direction="left-to-right" evidence="12">
        <dbReference type="Rhea" id="RHEA:23717"/>
    </physiologicalReaction>
</comment>
<keyword evidence="6" id="KW-0007">Acetylation</keyword>
<evidence type="ECO:0000256" key="14">
    <source>
        <dbReference type="ARBA" id="ARBA00056147"/>
    </source>
</evidence>
<dbReference type="InterPro" id="IPR001753">
    <property type="entry name" value="Enoyl-CoA_hydra/iso"/>
</dbReference>
<comment type="pathway">
    <text evidence="2">Lipid metabolism; fatty acid beta-oxidation.</text>
</comment>
<organism evidence="17 18">
    <name type="scientific">Anopheles dirus</name>
    <dbReference type="NCBI Taxonomy" id="7168"/>
    <lineage>
        <taxon>Eukaryota</taxon>
        <taxon>Metazoa</taxon>
        <taxon>Ecdysozoa</taxon>
        <taxon>Arthropoda</taxon>
        <taxon>Hexapoda</taxon>
        <taxon>Insecta</taxon>
        <taxon>Pterygota</taxon>
        <taxon>Neoptera</taxon>
        <taxon>Endopterygota</taxon>
        <taxon>Diptera</taxon>
        <taxon>Nematocera</taxon>
        <taxon>Culicoidea</taxon>
        <taxon>Culicidae</taxon>
        <taxon>Anophelinae</taxon>
        <taxon>Anopheles</taxon>
    </lineage>
</organism>
<name>A0A182NNN9_9DIPT</name>
<evidence type="ECO:0000256" key="2">
    <source>
        <dbReference type="ARBA" id="ARBA00005005"/>
    </source>
</evidence>
<dbReference type="Gene3D" id="3.90.226.10">
    <property type="entry name" value="2-enoyl-CoA Hydratase, Chain A, domain 1"/>
    <property type="match status" value="1"/>
</dbReference>
<keyword evidence="18" id="KW-1185">Reference proteome</keyword>
<evidence type="ECO:0000256" key="6">
    <source>
        <dbReference type="ARBA" id="ARBA00022990"/>
    </source>
</evidence>
<evidence type="ECO:0000256" key="13">
    <source>
        <dbReference type="ARBA" id="ARBA00052542"/>
    </source>
</evidence>
<dbReference type="Proteomes" id="UP000075884">
    <property type="component" value="Unassembled WGS sequence"/>
</dbReference>
<dbReference type="Gene3D" id="6.10.250.170">
    <property type="match status" value="1"/>
</dbReference>
<dbReference type="VEuPathDB" id="VectorBase:ADIR009274"/>
<keyword evidence="8" id="KW-0496">Mitochondrion</keyword>
<comment type="catalytic activity">
    <reaction evidence="10">
        <text>(3Z)-decenoyl-CoA = (2E)-decenoyl-CoA</text>
        <dbReference type="Rhea" id="RHEA:77195"/>
        <dbReference type="ChEBI" id="CHEBI:61406"/>
        <dbReference type="ChEBI" id="CHEBI:195601"/>
    </reaction>
    <physiologicalReaction direction="left-to-right" evidence="10">
        <dbReference type="Rhea" id="RHEA:77196"/>
    </physiologicalReaction>
</comment>
<dbReference type="GO" id="GO:0006635">
    <property type="term" value="P:fatty acid beta-oxidation"/>
    <property type="evidence" value="ECO:0007669"/>
    <property type="project" value="TreeGrafter"/>
</dbReference>
<dbReference type="InterPro" id="IPR029045">
    <property type="entry name" value="ClpP/crotonase-like_dom_sf"/>
</dbReference>
<comment type="catalytic activity">
    <reaction evidence="11">
        <text>(2E)-tetradecenoyl-CoA = (3Z)-tetradecenoyl-CoA</text>
        <dbReference type="Rhea" id="RHEA:29847"/>
        <dbReference type="ChEBI" id="CHEBI:61405"/>
        <dbReference type="ChEBI" id="CHEBI:61968"/>
    </reaction>
    <physiologicalReaction direction="right-to-left" evidence="11">
        <dbReference type="Rhea" id="RHEA:29849"/>
    </physiologicalReaction>
</comment>
<dbReference type="SUPFAM" id="SSF52096">
    <property type="entry name" value="ClpP/crotonase"/>
    <property type="match status" value="1"/>
</dbReference>
<evidence type="ECO:0000256" key="16">
    <source>
        <dbReference type="ARBA" id="ARBA00083575"/>
    </source>
</evidence>
<dbReference type="Pfam" id="PF00378">
    <property type="entry name" value="ECH_1"/>
    <property type="match status" value="1"/>
</dbReference>
<keyword evidence="7" id="KW-0443">Lipid metabolism</keyword>
<proteinExistence type="predicted"/>
<evidence type="ECO:0000256" key="9">
    <source>
        <dbReference type="ARBA" id="ARBA00023235"/>
    </source>
</evidence>
<dbReference type="GO" id="GO:0004165">
    <property type="term" value="F:delta(3)-delta(2)-enoyl-CoA isomerase activity"/>
    <property type="evidence" value="ECO:0007669"/>
    <property type="project" value="UniProtKB-EC"/>
</dbReference>
<evidence type="ECO:0000256" key="3">
    <source>
        <dbReference type="ARBA" id="ARBA00011233"/>
    </source>
</evidence>
<dbReference type="FunFam" id="3.90.226.10:FF:000034">
    <property type="entry name" value="Enoyl-CoA delta isomerase 1"/>
    <property type="match status" value="1"/>
</dbReference>
<dbReference type="CDD" id="cd06558">
    <property type="entry name" value="crotonase-like"/>
    <property type="match status" value="1"/>
</dbReference>
<evidence type="ECO:0000256" key="15">
    <source>
        <dbReference type="ARBA" id="ARBA00068317"/>
    </source>
</evidence>
<accession>A0A182NNN9</accession>
<comment type="subunit">
    <text evidence="3">Homotrimer.</text>
</comment>
<reference evidence="17" key="2">
    <citation type="submission" date="2020-05" db="UniProtKB">
        <authorList>
            <consortium name="EnsemblMetazoa"/>
        </authorList>
    </citation>
    <scope>IDENTIFICATION</scope>
    <source>
        <strain evidence="17">WRAIR2</strain>
    </source>
</reference>
<evidence type="ECO:0000313" key="17">
    <source>
        <dbReference type="EnsemblMetazoa" id="ADIR009274-PA"/>
    </source>
</evidence>
<dbReference type="AlphaFoldDB" id="A0A182NNN9"/>
<keyword evidence="9" id="KW-0413">Isomerase</keyword>
<dbReference type="PANTHER" id="PTHR11941">
    <property type="entry name" value="ENOYL-COA HYDRATASE-RELATED"/>
    <property type="match status" value="1"/>
</dbReference>
<comment type="function">
    <text evidence="14">Key enzyme of fatty acid beta-oxidation. Able to isomerize both 3-cis (3Z) and 3-trans (3E) double bonds into the 2-trans (2E) form in a range of enoyl-CoA species, with a preference for (3Z)-enoyl-CoAs over (3E)-enoyl-CoAs. The catalytic efficiency of this enzyme is not affected by the fatty acyl chain length.</text>
</comment>
<evidence type="ECO:0000256" key="11">
    <source>
        <dbReference type="ARBA" id="ARBA00051293"/>
    </source>
</evidence>
<comment type="catalytic activity">
    <reaction evidence="13">
        <text>(3Z)-octenoyl-CoA = (2E)-octenoyl-CoA</text>
        <dbReference type="Rhea" id="RHEA:46044"/>
        <dbReference type="ChEBI" id="CHEBI:62242"/>
        <dbReference type="ChEBI" id="CHEBI:85640"/>
    </reaction>
    <physiologicalReaction direction="left-to-right" evidence="13">
        <dbReference type="Rhea" id="RHEA:46045"/>
    </physiologicalReaction>
</comment>
<evidence type="ECO:0000256" key="5">
    <source>
        <dbReference type="ARBA" id="ARBA00022946"/>
    </source>
</evidence>
<evidence type="ECO:0000256" key="8">
    <source>
        <dbReference type="ARBA" id="ARBA00023128"/>
    </source>
</evidence>
<dbReference type="EnsemblMetazoa" id="ADIR009274-RA">
    <property type="protein sequence ID" value="ADIR009274-PA"/>
    <property type="gene ID" value="ADIR009274"/>
</dbReference>
<dbReference type="PANTHER" id="PTHR11941:SF45">
    <property type="entry name" value="ENOYL-COA DELTA ISOMERASE 1, MITOCHONDRIAL"/>
    <property type="match status" value="1"/>
</dbReference>
<evidence type="ECO:0000256" key="10">
    <source>
        <dbReference type="ARBA" id="ARBA00050938"/>
    </source>
</evidence>
<evidence type="ECO:0000256" key="7">
    <source>
        <dbReference type="ARBA" id="ARBA00023098"/>
    </source>
</evidence>
<evidence type="ECO:0000313" key="18">
    <source>
        <dbReference type="Proteomes" id="UP000075884"/>
    </source>
</evidence>